<dbReference type="FunFam" id="3.30.70.270:FF:000001">
    <property type="entry name" value="Diguanylate cyclase domain protein"/>
    <property type="match status" value="1"/>
</dbReference>
<dbReference type="InterPro" id="IPR048516">
    <property type="entry name" value="DGCcoil"/>
</dbReference>
<dbReference type="GO" id="GO:0052621">
    <property type="term" value="F:diguanylate cyclase activity"/>
    <property type="evidence" value="ECO:0007669"/>
    <property type="project" value="UniProtKB-EC"/>
</dbReference>
<dbReference type="NCBIfam" id="TIGR00254">
    <property type="entry name" value="GGDEF"/>
    <property type="match status" value="1"/>
</dbReference>
<dbReference type="Proteomes" id="UP000263489">
    <property type="component" value="Unassembled WGS sequence"/>
</dbReference>
<accession>A0A352IZ30</accession>
<dbReference type="EMBL" id="DNNA01000319">
    <property type="protein sequence ID" value="HBC36713.1"/>
    <property type="molecule type" value="Genomic_DNA"/>
</dbReference>
<dbReference type="AlphaFoldDB" id="A0A352IZ30"/>
<dbReference type="GO" id="GO:0005886">
    <property type="term" value="C:plasma membrane"/>
    <property type="evidence" value="ECO:0007669"/>
    <property type="project" value="TreeGrafter"/>
</dbReference>
<dbReference type="PROSITE" id="PS50887">
    <property type="entry name" value="GGDEF"/>
    <property type="match status" value="1"/>
</dbReference>
<evidence type="ECO:0000259" key="6">
    <source>
        <dbReference type="PROSITE" id="PS50887"/>
    </source>
</evidence>
<evidence type="ECO:0000313" key="8">
    <source>
        <dbReference type="Proteomes" id="UP000263489"/>
    </source>
</evidence>
<comment type="caution">
    <text evidence="7">The sequence shown here is derived from an EMBL/GenBank/DDBJ whole genome shotgun (WGS) entry which is preliminary data.</text>
</comment>
<organism evidence="7 8">
    <name type="scientific">Marinobacter adhaerens</name>
    <dbReference type="NCBI Taxonomy" id="1033846"/>
    <lineage>
        <taxon>Bacteria</taxon>
        <taxon>Pseudomonadati</taxon>
        <taxon>Pseudomonadota</taxon>
        <taxon>Gammaproteobacteria</taxon>
        <taxon>Pseudomonadales</taxon>
        <taxon>Marinobacteraceae</taxon>
        <taxon>Marinobacter</taxon>
    </lineage>
</organism>
<evidence type="ECO:0000256" key="5">
    <source>
        <dbReference type="SAM" id="MobiDB-lite"/>
    </source>
</evidence>
<evidence type="ECO:0000313" key="7">
    <source>
        <dbReference type="EMBL" id="HBC36713.1"/>
    </source>
</evidence>
<sequence>MASDQSWKEKYLQELESADNREKQWKAERNTLERMLVRTSLASEGQTPELDRLLARIRKDLRKNRVDVDAWKDLQDQIDRQVALLDERQSANDRKPSLFSRLAREPEQEPQQQQQQVSAEPLPESSEQPESLPGNEQDIEDNVQRLRIARRVGQLLGQMLTQVSLEPAAEARARALQQSLLASNDWNELREGLNHVAELVIAAVTRSKREFEAFLKRLDERLELLREHFSAQSSAQCGRLDASEHLDREIREEIERVGQRLQESDDLQDLKQSVSRHLESIGQAVGRFRTQESERERALSEQLEAMQEKVAAMEAHSEQMQEQVRKERLRAMTDLLTELPNREAWQERLSFEYNRWQRYSHPLTIGVLDIDLFKRINDSYGHKAGDRVLQLVAREFRDRLRTTDFVARFGGEEFVVLFPETEPSDARAVVDKLREHVGKLPFHFRGEPVTVTFSAGLAGFIAGDTEESVFDRADRALYQAKDAGRDQVMISDSADVQ</sequence>
<dbReference type="GO" id="GO:0043709">
    <property type="term" value="P:cell adhesion involved in single-species biofilm formation"/>
    <property type="evidence" value="ECO:0007669"/>
    <property type="project" value="TreeGrafter"/>
</dbReference>
<dbReference type="SMART" id="SM00267">
    <property type="entry name" value="GGDEF"/>
    <property type="match status" value="1"/>
</dbReference>
<feature type="compositionally biased region" description="Low complexity" evidence="5">
    <location>
        <begin position="109"/>
        <end position="133"/>
    </location>
</feature>
<dbReference type="CDD" id="cd01949">
    <property type="entry name" value="GGDEF"/>
    <property type="match status" value="1"/>
</dbReference>
<protein>
    <recommendedName>
        <fullName evidence="2">diguanylate cyclase</fullName>
        <ecNumber evidence="2">2.7.7.65</ecNumber>
    </recommendedName>
</protein>
<proteinExistence type="predicted"/>
<keyword evidence="4" id="KW-0175">Coiled coil</keyword>
<name>A0A352IZ30_9GAMM</name>
<dbReference type="SUPFAM" id="SSF55073">
    <property type="entry name" value="Nucleotide cyclase"/>
    <property type="match status" value="1"/>
</dbReference>
<dbReference type="GO" id="GO:1902201">
    <property type="term" value="P:negative regulation of bacterial-type flagellum-dependent cell motility"/>
    <property type="evidence" value="ECO:0007669"/>
    <property type="project" value="TreeGrafter"/>
</dbReference>
<feature type="coiled-coil region" evidence="4">
    <location>
        <begin position="289"/>
        <end position="323"/>
    </location>
</feature>
<dbReference type="InterPro" id="IPR043128">
    <property type="entry name" value="Rev_trsase/Diguanyl_cyclase"/>
</dbReference>
<comment type="catalytic activity">
    <reaction evidence="3">
        <text>2 GTP = 3',3'-c-di-GMP + 2 diphosphate</text>
        <dbReference type="Rhea" id="RHEA:24898"/>
        <dbReference type="ChEBI" id="CHEBI:33019"/>
        <dbReference type="ChEBI" id="CHEBI:37565"/>
        <dbReference type="ChEBI" id="CHEBI:58805"/>
        <dbReference type="EC" id="2.7.7.65"/>
    </reaction>
</comment>
<comment type="cofactor">
    <cofactor evidence="1">
        <name>Mg(2+)</name>
        <dbReference type="ChEBI" id="CHEBI:18420"/>
    </cofactor>
</comment>
<dbReference type="Pfam" id="PF00990">
    <property type="entry name" value="GGDEF"/>
    <property type="match status" value="1"/>
</dbReference>
<dbReference type="Pfam" id="PF20975">
    <property type="entry name" value="DGCcoil"/>
    <property type="match status" value="2"/>
</dbReference>
<dbReference type="InterPro" id="IPR000160">
    <property type="entry name" value="GGDEF_dom"/>
</dbReference>
<dbReference type="InterPro" id="IPR029787">
    <property type="entry name" value="Nucleotide_cyclase"/>
</dbReference>
<reference evidence="7 8" key="1">
    <citation type="journal article" date="2018" name="Nat. Biotechnol.">
        <title>A standardized bacterial taxonomy based on genome phylogeny substantially revises the tree of life.</title>
        <authorList>
            <person name="Parks D.H."/>
            <person name="Chuvochina M."/>
            <person name="Waite D.W."/>
            <person name="Rinke C."/>
            <person name="Skarshewski A."/>
            <person name="Chaumeil P.A."/>
            <person name="Hugenholtz P."/>
        </authorList>
    </citation>
    <scope>NUCLEOTIDE SEQUENCE [LARGE SCALE GENOMIC DNA]</scope>
    <source>
        <strain evidence="7">UBA9380</strain>
    </source>
</reference>
<dbReference type="InterPro" id="IPR050469">
    <property type="entry name" value="Diguanylate_Cyclase"/>
</dbReference>
<dbReference type="EC" id="2.7.7.65" evidence="2"/>
<evidence type="ECO:0000256" key="1">
    <source>
        <dbReference type="ARBA" id="ARBA00001946"/>
    </source>
</evidence>
<feature type="region of interest" description="Disordered" evidence="5">
    <location>
        <begin position="103"/>
        <end position="137"/>
    </location>
</feature>
<evidence type="ECO:0000256" key="2">
    <source>
        <dbReference type="ARBA" id="ARBA00012528"/>
    </source>
</evidence>
<dbReference type="PANTHER" id="PTHR45138:SF9">
    <property type="entry name" value="DIGUANYLATE CYCLASE DGCM-RELATED"/>
    <property type="match status" value="1"/>
</dbReference>
<feature type="coiled-coil region" evidence="4">
    <location>
        <begin position="8"/>
        <end position="35"/>
    </location>
</feature>
<feature type="domain" description="GGDEF" evidence="6">
    <location>
        <begin position="361"/>
        <end position="493"/>
    </location>
</feature>
<gene>
    <name evidence="7" type="ORF">DC045_20875</name>
</gene>
<dbReference type="Gene3D" id="3.30.70.270">
    <property type="match status" value="1"/>
</dbReference>
<evidence type="ECO:0000256" key="3">
    <source>
        <dbReference type="ARBA" id="ARBA00034247"/>
    </source>
</evidence>
<evidence type="ECO:0000256" key="4">
    <source>
        <dbReference type="SAM" id="Coils"/>
    </source>
</evidence>
<dbReference type="PANTHER" id="PTHR45138">
    <property type="entry name" value="REGULATORY COMPONENTS OF SENSORY TRANSDUCTION SYSTEM"/>
    <property type="match status" value="1"/>
</dbReference>